<keyword evidence="5 6" id="KW-0472">Membrane</keyword>
<gene>
    <name evidence="8" type="primary">der_24</name>
    <name evidence="8" type="ORF">SDC9_49683</name>
</gene>
<dbReference type="GO" id="GO:0005741">
    <property type="term" value="C:mitochondrial outer membrane"/>
    <property type="evidence" value="ECO:0007669"/>
    <property type="project" value="TreeGrafter"/>
</dbReference>
<keyword evidence="6" id="KW-0812">Transmembrane</keyword>
<evidence type="ECO:0000256" key="5">
    <source>
        <dbReference type="ARBA" id="ARBA00023136"/>
    </source>
</evidence>
<reference evidence="8" key="1">
    <citation type="submission" date="2019-08" db="EMBL/GenBank/DDBJ databases">
        <authorList>
            <person name="Kucharzyk K."/>
            <person name="Murdoch R.W."/>
            <person name="Higgins S."/>
            <person name="Loffler F."/>
        </authorList>
    </citation>
    <scope>NUCLEOTIDE SEQUENCE</scope>
</reference>
<keyword evidence="2" id="KW-0547">Nucleotide-binding</keyword>
<comment type="caution">
    <text evidence="8">The sequence shown here is derived from an EMBL/GenBank/DDBJ whole genome shotgun (WGS) entry which is preliminary data.</text>
</comment>
<evidence type="ECO:0000256" key="4">
    <source>
        <dbReference type="ARBA" id="ARBA00023134"/>
    </source>
</evidence>
<dbReference type="InterPro" id="IPR045063">
    <property type="entry name" value="Dynamin_N"/>
</dbReference>
<evidence type="ECO:0000256" key="6">
    <source>
        <dbReference type="SAM" id="Phobius"/>
    </source>
</evidence>
<keyword evidence="3" id="KW-0378">Hydrolase</keyword>
<dbReference type="GO" id="GO:0008053">
    <property type="term" value="P:mitochondrial fusion"/>
    <property type="evidence" value="ECO:0007669"/>
    <property type="project" value="TreeGrafter"/>
</dbReference>
<protein>
    <submittedName>
        <fullName evidence="8">GTPase Der</fullName>
    </submittedName>
</protein>
<dbReference type="PANTHER" id="PTHR10465:SF0">
    <property type="entry name" value="SARCALUMENIN"/>
    <property type="match status" value="1"/>
</dbReference>
<accession>A0A644WHR7</accession>
<dbReference type="Pfam" id="PF00350">
    <property type="entry name" value="Dynamin_N"/>
    <property type="match status" value="1"/>
</dbReference>
<dbReference type="InterPro" id="IPR027094">
    <property type="entry name" value="Mitofusin_fam"/>
</dbReference>
<evidence type="ECO:0000256" key="3">
    <source>
        <dbReference type="ARBA" id="ARBA00022801"/>
    </source>
</evidence>
<dbReference type="InterPro" id="IPR027417">
    <property type="entry name" value="P-loop_NTPase"/>
</dbReference>
<dbReference type="EMBL" id="VSSQ01000951">
    <property type="protein sequence ID" value="MPM03416.1"/>
    <property type="molecule type" value="Genomic_DNA"/>
</dbReference>
<feature type="transmembrane region" description="Helical" evidence="6">
    <location>
        <begin position="552"/>
        <end position="578"/>
    </location>
</feature>
<keyword evidence="4" id="KW-0342">GTP-binding</keyword>
<evidence type="ECO:0000256" key="1">
    <source>
        <dbReference type="ARBA" id="ARBA00004370"/>
    </source>
</evidence>
<dbReference type="PANTHER" id="PTHR10465">
    <property type="entry name" value="TRANSMEMBRANE GTPASE FZO1"/>
    <property type="match status" value="1"/>
</dbReference>
<keyword evidence="6" id="KW-1133">Transmembrane helix</keyword>
<proteinExistence type="predicted"/>
<feature type="domain" description="Dynamin N-terminal" evidence="7">
    <location>
        <begin position="106"/>
        <end position="293"/>
    </location>
</feature>
<evidence type="ECO:0000259" key="7">
    <source>
        <dbReference type="Pfam" id="PF00350"/>
    </source>
</evidence>
<dbReference type="GO" id="GO:0051646">
    <property type="term" value="P:mitochondrion localization"/>
    <property type="evidence" value="ECO:0007669"/>
    <property type="project" value="TreeGrafter"/>
</dbReference>
<dbReference type="GO" id="GO:0005525">
    <property type="term" value="F:GTP binding"/>
    <property type="evidence" value="ECO:0007669"/>
    <property type="project" value="UniProtKB-KW"/>
</dbReference>
<dbReference type="AlphaFoldDB" id="A0A644WHR7"/>
<name>A0A644WHR7_9ZZZZ</name>
<dbReference type="GO" id="GO:0003924">
    <property type="term" value="F:GTPase activity"/>
    <property type="evidence" value="ECO:0007669"/>
    <property type="project" value="InterPro"/>
</dbReference>
<evidence type="ECO:0000256" key="2">
    <source>
        <dbReference type="ARBA" id="ARBA00022741"/>
    </source>
</evidence>
<dbReference type="Gene3D" id="3.40.50.300">
    <property type="entry name" value="P-loop containing nucleotide triphosphate hydrolases"/>
    <property type="match status" value="1"/>
</dbReference>
<dbReference type="SUPFAM" id="SSF52540">
    <property type="entry name" value="P-loop containing nucleoside triphosphate hydrolases"/>
    <property type="match status" value="1"/>
</dbReference>
<sequence>MANLTSIYSNYHSLLKMITSKKNIESAATIKQRLNHAHSIVHTYYKELPDYFVLRDGASIEGNFLVDTIFDKEESTHTTRLYDQLKQIVPLYKELENDLDNPFKLFVMGPGNYGKSTLINSLLGTKEKHAVENIQPMTWKIDLFEKNKQKDRVTVVFKNGKVADLTQEQAKNMIDMEEKKTVASKKMVNEQLKKLVSEKKLSPTEINELKIKMEREKVYHSSIVEARWGIEGAQLLNHFSIVDTPGLNQHNFSGEIKNSVQEYYHKSDGVIWLLDATAISAKNSDTLLRDLEESLANMGGSRATETMIAVLNRMDLISDAPGQKEKIISEAQKLFGKRFKKIIPYSAVQAYAAVSNGDRHLEIMSGREALLSEIEDTFYRNALTIQAKKKRANCLVYNSRASQQISEFNKQLHKDRKVLEQPFFHLKDVLDNRYSKVLSQFHEEISSYKKNVEKDLKKSITQDKAISGKDGKQSYMLNNMFKYTDLKKIISNYTEKATNIYYTESERCAREYNFTQYRHLERHREKKYAHLDLKDIEINTDLSFSLPSVGSYVATAAGIGLLLGPVGALAGAGIAAYFGNKEKQDMIDDFYIEFYNFVHKHISKYEELITEQRAHSEVQIFNEIIQSFQQVYNFDLEDIGGLFDAIGHVFDSGNKTIEDLHDSSAHLELTLSEVLVSGSF</sequence>
<evidence type="ECO:0000313" key="8">
    <source>
        <dbReference type="EMBL" id="MPM03416.1"/>
    </source>
</evidence>
<organism evidence="8">
    <name type="scientific">bioreactor metagenome</name>
    <dbReference type="NCBI Taxonomy" id="1076179"/>
    <lineage>
        <taxon>unclassified sequences</taxon>
        <taxon>metagenomes</taxon>
        <taxon>ecological metagenomes</taxon>
    </lineage>
</organism>
<comment type="subcellular location">
    <subcellularLocation>
        <location evidence="1">Membrane</location>
    </subcellularLocation>
</comment>